<dbReference type="Proteomes" id="UP001208570">
    <property type="component" value="Unassembled WGS sequence"/>
</dbReference>
<accession>A0AAD9IUL3</accession>
<comment type="caution">
    <text evidence="1">The sequence shown here is derived from an EMBL/GenBank/DDBJ whole genome shotgun (WGS) entry which is preliminary data.</text>
</comment>
<organism evidence="1 2">
    <name type="scientific">Paralvinella palmiformis</name>
    <dbReference type="NCBI Taxonomy" id="53620"/>
    <lineage>
        <taxon>Eukaryota</taxon>
        <taxon>Metazoa</taxon>
        <taxon>Spiralia</taxon>
        <taxon>Lophotrochozoa</taxon>
        <taxon>Annelida</taxon>
        <taxon>Polychaeta</taxon>
        <taxon>Sedentaria</taxon>
        <taxon>Canalipalpata</taxon>
        <taxon>Terebellida</taxon>
        <taxon>Terebelliformia</taxon>
        <taxon>Alvinellidae</taxon>
        <taxon>Paralvinella</taxon>
    </lineage>
</organism>
<gene>
    <name evidence="1" type="ORF">LSH36_1153g00000</name>
</gene>
<keyword evidence="2" id="KW-1185">Reference proteome</keyword>
<proteinExistence type="predicted"/>
<name>A0AAD9IUL3_9ANNE</name>
<reference evidence="1" key="1">
    <citation type="journal article" date="2023" name="Mol. Biol. Evol.">
        <title>Third-Generation Sequencing Reveals the Adaptive Role of the Epigenome in Three Deep-Sea Polychaetes.</title>
        <authorList>
            <person name="Perez M."/>
            <person name="Aroh O."/>
            <person name="Sun Y."/>
            <person name="Lan Y."/>
            <person name="Juniper S.K."/>
            <person name="Young C.R."/>
            <person name="Angers B."/>
            <person name="Qian P.Y."/>
        </authorList>
    </citation>
    <scope>NUCLEOTIDE SEQUENCE</scope>
    <source>
        <strain evidence="1">P08H-3</strain>
    </source>
</reference>
<sequence>MNVPEQCGYKDINSETQMPTVTEEQVKIYMDIYGQDLKENRKGNVQGKVPSLH</sequence>
<dbReference type="AlphaFoldDB" id="A0AAD9IUL3"/>
<evidence type="ECO:0000313" key="1">
    <source>
        <dbReference type="EMBL" id="KAK2141149.1"/>
    </source>
</evidence>
<dbReference type="EMBL" id="JAODUP010001153">
    <property type="protein sequence ID" value="KAK2141149.1"/>
    <property type="molecule type" value="Genomic_DNA"/>
</dbReference>
<protein>
    <submittedName>
        <fullName evidence="1">Uncharacterized protein</fullName>
    </submittedName>
</protein>
<evidence type="ECO:0000313" key="2">
    <source>
        <dbReference type="Proteomes" id="UP001208570"/>
    </source>
</evidence>